<comment type="caution">
    <text evidence="1">The sequence shown here is derived from an EMBL/GenBank/DDBJ whole genome shotgun (WGS) entry which is preliminary data.</text>
</comment>
<dbReference type="Pfam" id="PF13419">
    <property type="entry name" value="HAD_2"/>
    <property type="match status" value="1"/>
</dbReference>
<dbReference type="AlphaFoldDB" id="A0A9D2INJ4"/>
<dbReference type="SFLD" id="SFLDS00003">
    <property type="entry name" value="Haloacid_Dehalogenase"/>
    <property type="match status" value="1"/>
</dbReference>
<dbReference type="PANTHER" id="PTHR43434">
    <property type="entry name" value="PHOSPHOGLYCOLATE PHOSPHATASE"/>
    <property type="match status" value="1"/>
</dbReference>
<gene>
    <name evidence="1" type="ORF">IAA22_00845</name>
</gene>
<dbReference type="GO" id="GO:0008967">
    <property type="term" value="F:phosphoglycolate phosphatase activity"/>
    <property type="evidence" value="ECO:0007669"/>
    <property type="project" value="TreeGrafter"/>
</dbReference>
<dbReference type="InterPro" id="IPR023214">
    <property type="entry name" value="HAD_sf"/>
</dbReference>
<dbReference type="PANTHER" id="PTHR43434:SF1">
    <property type="entry name" value="PHOSPHOGLYCOLATE PHOSPHATASE"/>
    <property type="match status" value="1"/>
</dbReference>
<evidence type="ECO:0000313" key="1">
    <source>
        <dbReference type="EMBL" id="HIZ17653.1"/>
    </source>
</evidence>
<dbReference type="Proteomes" id="UP000824029">
    <property type="component" value="Unassembled WGS sequence"/>
</dbReference>
<dbReference type="SUPFAM" id="SSF56784">
    <property type="entry name" value="HAD-like"/>
    <property type="match status" value="1"/>
</dbReference>
<dbReference type="SFLD" id="SFLDG01129">
    <property type="entry name" value="C1.5:_HAD__Beta-PGM__Phosphata"/>
    <property type="match status" value="1"/>
</dbReference>
<dbReference type="InterPro" id="IPR041492">
    <property type="entry name" value="HAD_2"/>
</dbReference>
<keyword evidence="1" id="KW-0378">Hydrolase</keyword>
<dbReference type="GO" id="GO:0006281">
    <property type="term" value="P:DNA repair"/>
    <property type="evidence" value="ECO:0007669"/>
    <property type="project" value="TreeGrafter"/>
</dbReference>
<dbReference type="InterPro" id="IPR023198">
    <property type="entry name" value="PGP-like_dom2"/>
</dbReference>
<dbReference type="EMBL" id="DXBZ01000023">
    <property type="protein sequence ID" value="HIZ17653.1"/>
    <property type="molecule type" value="Genomic_DNA"/>
</dbReference>
<dbReference type="InterPro" id="IPR036412">
    <property type="entry name" value="HAD-like_sf"/>
</dbReference>
<organism evidence="1 2">
    <name type="scientific">Candidatus Olsenella stercoravium</name>
    <dbReference type="NCBI Taxonomy" id="2838713"/>
    <lineage>
        <taxon>Bacteria</taxon>
        <taxon>Bacillati</taxon>
        <taxon>Actinomycetota</taxon>
        <taxon>Coriobacteriia</taxon>
        <taxon>Coriobacteriales</taxon>
        <taxon>Atopobiaceae</taxon>
        <taxon>Olsenella</taxon>
    </lineage>
</organism>
<dbReference type="SFLD" id="SFLDG01135">
    <property type="entry name" value="C1.5.6:_HAD__Beta-PGM__Phospha"/>
    <property type="match status" value="1"/>
</dbReference>
<reference evidence="1" key="2">
    <citation type="submission" date="2021-04" db="EMBL/GenBank/DDBJ databases">
        <authorList>
            <person name="Gilroy R."/>
        </authorList>
    </citation>
    <scope>NUCLEOTIDE SEQUENCE</scope>
    <source>
        <strain evidence="1">ChiHecolR3B27-1887</strain>
    </source>
</reference>
<accession>A0A9D2INJ4</accession>
<reference evidence="1" key="1">
    <citation type="journal article" date="2021" name="PeerJ">
        <title>Extensive microbial diversity within the chicken gut microbiome revealed by metagenomics and culture.</title>
        <authorList>
            <person name="Gilroy R."/>
            <person name="Ravi A."/>
            <person name="Getino M."/>
            <person name="Pursley I."/>
            <person name="Horton D.L."/>
            <person name="Alikhan N.F."/>
            <person name="Baker D."/>
            <person name="Gharbi K."/>
            <person name="Hall N."/>
            <person name="Watson M."/>
            <person name="Adriaenssens E.M."/>
            <person name="Foster-Nyarko E."/>
            <person name="Jarju S."/>
            <person name="Secka A."/>
            <person name="Antonio M."/>
            <person name="Oren A."/>
            <person name="Chaudhuri R.R."/>
            <person name="La Ragione R."/>
            <person name="Hildebrand F."/>
            <person name="Pallen M.J."/>
        </authorList>
    </citation>
    <scope>NUCLEOTIDE SEQUENCE</scope>
    <source>
        <strain evidence="1">ChiHecolR3B27-1887</strain>
    </source>
</reference>
<dbReference type="PRINTS" id="PR00413">
    <property type="entry name" value="HADHALOGNASE"/>
</dbReference>
<dbReference type="NCBIfam" id="TIGR01549">
    <property type="entry name" value="HAD-SF-IA-v1"/>
    <property type="match status" value="1"/>
</dbReference>
<dbReference type="Gene3D" id="3.40.50.1000">
    <property type="entry name" value="HAD superfamily/HAD-like"/>
    <property type="match status" value="1"/>
</dbReference>
<dbReference type="Gene3D" id="1.10.150.240">
    <property type="entry name" value="Putative phosphatase, domain 2"/>
    <property type="match status" value="1"/>
</dbReference>
<dbReference type="InterPro" id="IPR006439">
    <property type="entry name" value="HAD-SF_hydro_IA"/>
</dbReference>
<dbReference type="GO" id="GO:0005829">
    <property type="term" value="C:cytosol"/>
    <property type="evidence" value="ECO:0007669"/>
    <property type="project" value="TreeGrafter"/>
</dbReference>
<protein>
    <submittedName>
        <fullName evidence="1">HAD-IA family hydrolase</fullName>
    </submittedName>
</protein>
<dbReference type="InterPro" id="IPR050155">
    <property type="entry name" value="HAD-like_hydrolase_sf"/>
</dbReference>
<proteinExistence type="predicted"/>
<sequence length="220" mass="23561">MPAYSTVVFDLDGTLLNTLEDLHLSTNAALAEHGLPARSLEEVRRFVGNGIRRLIERAVPTGTDVAEQEAVYDAFCAHYAAHCEDHTGPYPGIPGLLARLRAADVRLAVVSNKGDFAVQELVARQFPDAFDAVLGESEATGIRRKPAPDMVLAALERMGADRDGMVYIGDSEVDIQTAANVGCPCISCTWGFRSMDELLDAGAATFVDTPDELGRVLLGA</sequence>
<evidence type="ECO:0000313" key="2">
    <source>
        <dbReference type="Proteomes" id="UP000824029"/>
    </source>
</evidence>
<name>A0A9D2INJ4_9ACTN</name>